<dbReference type="PANTHER" id="PTHR11012">
    <property type="entry name" value="PROTEIN KINASE-LIKE DOMAIN-CONTAINING"/>
    <property type="match status" value="1"/>
</dbReference>
<evidence type="ECO:0000313" key="2">
    <source>
        <dbReference type="EMBL" id="OXA44499.1"/>
    </source>
</evidence>
<dbReference type="InterPro" id="IPR011009">
    <property type="entry name" value="Kinase-like_dom_sf"/>
</dbReference>
<accession>A0A226DH52</accession>
<feature type="domain" description="CHK kinase-like" evidence="1">
    <location>
        <begin position="147"/>
        <end position="351"/>
    </location>
</feature>
<dbReference type="Pfam" id="PF02958">
    <property type="entry name" value="EcKL"/>
    <property type="match status" value="1"/>
</dbReference>
<dbReference type="Proteomes" id="UP000198287">
    <property type="component" value="Unassembled WGS sequence"/>
</dbReference>
<sequence>MSQEDKLQSDSCIQKVPIHPEIVTLSVVKKIASAYKEDSEVVSFTSRLATKPGDNYMSIIYSVKILLNNGPTLTENLDIMLKAMPRAVSRQEMINEMAAFVKEGNMYTQVFPEIIKFQEELGLLKAELFSCWPTCYATFHDGANDYLALEDLRGQGFSMADRTNGLSPHQIRSVLKNLAYFHAISYSQFGGDSSKIMETYPWLEEKLFPAQGSRMTDPDSMKTWMTAILIKDAEILRTSGHTEQAELILHKLCSDDEAGVKLWDDLYTIVSGGMDSQNAVINHGDCWTNNILFNGETDQVKLLDFQLARCAPRSVDISYFLYSSVPLDDLESGEDGYLRWYHDHFVQFLGDKLCLKGEGLIWADFMEEWNQCKIYGVIWGLVLAPIMSAEPVEICSDHELKEEDFGAYDIGNLGDEVTSSKEELVKRICYLAVNILPKCPQMC</sequence>
<organism evidence="2 3">
    <name type="scientific">Folsomia candida</name>
    <name type="common">Springtail</name>
    <dbReference type="NCBI Taxonomy" id="158441"/>
    <lineage>
        <taxon>Eukaryota</taxon>
        <taxon>Metazoa</taxon>
        <taxon>Ecdysozoa</taxon>
        <taxon>Arthropoda</taxon>
        <taxon>Hexapoda</taxon>
        <taxon>Collembola</taxon>
        <taxon>Entomobryomorpha</taxon>
        <taxon>Isotomoidea</taxon>
        <taxon>Isotomidae</taxon>
        <taxon>Proisotominae</taxon>
        <taxon>Folsomia</taxon>
    </lineage>
</organism>
<comment type="caution">
    <text evidence="2">The sequence shown here is derived from an EMBL/GenBank/DDBJ whole genome shotgun (WGS) entry which is preliminary data.</text>
</comment>
<gene>
    <name evidence="2" type="ORF">Fcan01_20552</name>
</gene>
<dbReference type="PANTHER" id="PTHR11012:SF30">
    <property type="entry name" value="PROTEIN KINASE-LIKE DOMAIN-CONTAINING"/>
    <property type="match status" value="1"/>
</dbReference>
<name>A0A226DH52_FOLCA</name>
<dbReference type="EMBL" id="LNIX01000019">
    <property type="protein sequence ID" value="OXA44499.1"/>
    <property type="molecule type" value="Genomic_DNA"/>
</dbReference>
<evidence type="ECO:0000313" key="3">
    <source>
        <dbReference type="Proteomes" id="UP000198287"/>
    </source>
</evidence>
<dbReference type="SMART" id="SM00587">
    <property type="entry name" value="CHK"/>
    <property type="match status" value="1"/>
</dbReference>
<dbReference type="Gene3D" id="3.90.1200.10">
    <property type="match status" value="1"/>
</dbReference>
<dbReference type="SUPFAM" id="SSF56112">
    <property type="entry name" value="Protein kinase-like (PK-like)"/>
    <property type="match status" value="1"/>
</dbReference>
<proteinExistence type="predicted"/>
<protein>
    <recommendedName>
        <fullName evidence="1">CHK kinase-like domain-containing protein</fullName>
    </recommendedName>
</protein>
<dbReference type="OMA" id="VEWIAGF"/>
<evidence type="ECO:0000259" key="1">
    <source>
        <dbReference type="SMART" id="SM00587"/>
    </source>
</evidence>
<dbReference type="OrthoDB" id="5396515at2759"/>
<dbReference type="InterPro" id="IPR015897">
    <property type="entry name" value="CHK_kinase-like"/>
</dbReference>
<dbReference type="InterPro" id="IPR004119">
    <property type="entry name" value="EcKL"/>
</dbReference>
<dbReference type="AlphaFoldDB" id="A0A226DH52"/>
<keyword evidence="3" id="KW-1185">Reference proteome</keyword>
<reference evidence="2 3" key="1">
    <citation type="submission" date="2015-12" db="EMBL/GenBank/DDBJ databases">
        <title>The genome of Folsomia candida.</title>
        <authorList>
            <person name="Faddeeva A."/>
            <person name="Derks M.F."/>
            <person name="Anvar Y."/>
            <person name="Smit S."/>
            <person name="Van Straalen N."/>
            <person name="Roelofs D."/>
        </authorList>
    </citation>
    <scope>NUCLEOTIDE SEQUENCE [LARGE SCALE GENOMIC DNA]</scope>
    <source>
        <strain evidence="2 3">VU population</strain>
        <tissue evidence="2">Whole body</tissue>
    </source>
</reference>